<reference evidence="1" key="1">
    <citation type="journal article" date="2020" name="Nature">
        <title>Giant virus diversity and host interactions through global metagenomics.</title>
        <authorList>
            <person name="Schulz F."/>
            <person name="Roux S."/>
            <person name="Paez-Espino D."/>
            <person name="Jungbluth S."/>
            <person name="Walsh D.A."/>
            <person name="Denef V.J."/>
            <person name="McMahon K.D."/>
            <person name="Konstantinidis K.T."/>
            <person name="Eloe-Fadrosh E.A."/>
            <person name="Kyrpides N.C."/>
            <person name="Woyke T."/>
        </authorList>
    </citation>
    <scope>NUCLEOTIDE SEQUENCE</scope>
    <source>
        <strain evidence="1">GVMAG-M-3300027759-16</strain>
    </source>
</reference>
<dbReference type="SUPFAM" id="SSF56112">
    <property type="entry name" value="Protein kinase-like (PK-like)"/>
    <property type="match status" value="1"/>
</dbReference>
<dbReference type="InterPro" id="IPR011009">
    <property type="entry name" value="Kinase-like_dom_sf"/>
</dbReference>
<dbReference type="Gene3D" id="1.10.510.10">
    <property type="entry name" value="Transferase(Phosphotransferase) domain 1"/>
    <property type="match status" value="1"/>
</dbReference>
<dbReference type="GO" id="GO:0072354">
    <property type="term" value="F:histone H3T3 kinase activity"/>
    <property type="evidence" value="ECO:0007669"/>
    <property type="project" value="TreeGrafter"/>
</dbReference>
<dbReference type="AlphaFoldDB" id="A0A6C0L9Y3"/>
<sequence>MDACLNQSIGITLPVWNTYSRVPKIPGYTNISTKIPILERLLGTLPATEGQLQSDEFFGRVHSFDGSGECIVETASKKKKHAYCKVTHILDPTRKIQGYYDDAEKGAERAEIKRSYTTNQAYVDFLANYLLGQLRERDISPHFCMFYGGFQGIADTYRYNITESFESYRHYKRFWEKKESGLFSLYITHDGETIDEDSTMRSAMHTRSFSYSSKKTDSSHVSLLEYAGADTCLDELESVSSFPTNSSDSETDSYDSDEESTHVFSEFKKFPTMLIFQEKMDGIMDKELDEVEDGFEEKWTAWTFQVIAALCVAQGVFGLTHNDLHTNNILYSKTDIEFLYYTMRDGSVWKVPTYGRILRIIDFGRSVFRIGESWYVSDDFAKGGDAQAQYSFGEFKVGDTPDIYPNPSFDLCRYAVSVIEALFTNVPDDKEDGAVLSEEGSWIVRETVSPLWNLLWTWLVDSEGKNVLREEDGMERYPNFDLYERIATHIMNAKPQDQVKKDIFKGYAISRTEVPEKEKVYSLFC</sequence>
<organism evidence="1">
    <name type="scientific">viral metagenome</name>
    <dbReference type="NCBI Taxonomy" id="1070528"/>
    <lineage>
        <taxon>unclassified sequences</taxon>
        <taxon>metagenomes</taxon>
        <taxon>organismal metagenomes</taxon>
    </lineage>
</organism>
<protein>
    <recommendedName>
        <fullName evidence="2">Protein kinase domain-containing protein</fullName>
    </recommendedName>
</protein>
<dbReference type="PANTHER" id="PTHR24419">
    <property type="entry name" value="INTERLEUKIN-1 RECEPTOR-ASSOCIATED KINASE"/>
    <property type="match status" value="1"/>
</dbReference>
<evidence type="ECO:0000313" key="1">
    <source>
        <dbReference type="EMBL" id="QHU26468.1"/>
    </source>
</evidence>
<dbReference type="GO" id="GO:0005634">
    <property type="term" value="C:nucleus"/>
    <property type="evidence" value="ECO:0007669"/>
    <property type="project" value="TreeGrafter"/>
</dbReference>
<name>A0A6C0L9Y3_9ZZZZ</name>
<evidence type="ECO:0008006" key="2">
    <source>
        <dbReference type="Google" id="ProtNLM"/>
    </source>
</evidence>
<dbReference type="GO" id="GO:0000278">
    <property type="term" value="P:mitotic cell cycle"/>
    <property type="evidence" value="ECO:0007669"/>
    <property type="project" value="TreeGrafter"/>
</dbReference>
<dbReference type="PANTHER" id="PTHR24419:SF18">
    <property type="entry name" value="SERINE_THREONINE-PROTEIN KINASE HASPIN"/>
    <property type="match status" value="1"/>
</dbReference>
<proteinExistence type="predicted"/>
<dbReference type="GO" id="GO:0035556">
    <property type="term" value="P:intracellular signal transduction"/>
    <property type="evidence" value="ECO:0007669"/>
    <property type="project" value="TreeGrafter"/>
</dbReference>
<dbReference type="GO" id="GO:0005737">
    <property type="term" value="C:cytoplasm"/>
    <property type="evidence" value="ECO:0007669"/>
    <property type="project" value="TreeGrafter"/>
</dbReference>
<dbReference type="EMBL" id="MN740441">
    <property type="protein sequence ID" value="QHU26468.1"/>
    <property type="molecule type" value="Genomic_DNA"/>
</dbReference>
<accession>A0A6C0L9Y3</accession>